<dbReference type="InterPro" id="IPR029016">
    <property type="entry name" value="GAF-like_dom_sf"/>
</dbReference>
<dbReference type="GO" id="GO:0016036">
    <property type="term" value="P:cellular response to phosphate starvation"/>
    <property type="evidence" value="ECO:0007669"/>
    <property type="project" value="TreeGrafter"/>
</dbReference>
<dbReference type="InterPro" id="IPR003018">
    <property type="entry name" value="GAF"/>
</dbReference>
<dbReference type="PRINTS" id="PR00344">
    <property type="entry name" value="BCTRLSENSOR"/>
</dbReference>
<dbReference type="InterPro" id="IPR036890">
    <property type="entry name" value="HATPase_C_sf"/>
</dbReference>
<keyword evidence="3" id="KW-0597">Phosphoprotein</keyword>
<dbReference type="CDD" id="cd00082">
    <property type="entry name" value="HisKA"/>
    <property type="match status" value="1"/>
</dbReference>
<dbReference type="Pfam" id="PF01590">
    <property type="entry name" value="GAF"/>
    <property type="match status" value="1"/>
</dbReference>
<evidence type="ECO:0000256" key="1">
    <source>
        <dbReference type="ARBA" id="ARBA00000085"/>
    </source>
</evidence>
<dbReference type="PROSITE" id="PS50109">
    <property type="entry name" value="HIS_KIN"/>
    <property type="match status" value="1"/>
</dbReference>
<sequence>MSSSIERDIRTIQSIEAVPHIMKMLSDVTGLRFICVARVTEDNWTMCAVYDQVNFNLIPGDQLDIKTTFCSQVRKSTKAIVIEHAKKDDVYRQSEIPKMYGFESYFSFPIYNQNGDFFGTLCGLDPRPAVLKTDKIESQIKSFAELISRQMEVDDRLAAVETDLISEQAAAKLREQYIAILGHDLRTPLSALKMGVDFLVDHASDATSQKVLARMDNSAKRMTRLISDVMDFTHGQMGKGIQLNVKPASDLKSVLVHTVSELSGLHPDREILADIIIDGTFSCDPERISQLLSNLLINAIVHGDAAQPIKVMANIEEETLTLSVSNGGTPISADVIDKLFHPFWRNENNKKTGGLGLGLFIASQIAEAHKGSLMVHSDENETVFSFKAAL</sequence>
<dbReference type="Gene3D" id="3.30.450.40">
    <property type="match status" value="1"/>
</dbReference>
<accession>A0AAW7Z0G9</accession>
<dbReference type="InterPro" id="IPR005467">
    <property type="entry name" value="His_kinase_dom"/>
</dbReference>
<dbReference type="Gene3D" id="3.30.565.10">
    <property type="entry name" value="Histidine kinase-like ATPase, C-terminal domain"/>
    <property type="match status" value="1"/>
</dbReference>
<reference evidence="8" key="1">
    <citation type="submission" date="2023-07" db="EMBL/GenBank/DDBJ databases">
        <title>Genome content predicts the carbon catabolic preferences of heterotrophic bacteria.</title>
        <authorList>
            <person name="Gralka M."/>
        </authorList>
    </citation>
    <scope>NUCLEOTIDE SEQUENCE</scope>
    <source>
        <strain evidence="8">F2M12</strain>
    </source>
</reference>
<dbReference type="InterPro" id="IPR003594">
    <property type="entry name" value="HATPase_dom"/>
</dbReference>
<dbReference type="PANTHER" id="PTHR45453:SF1">
    <property type="entry name" value="PHOSPHATE REGULON SENSOR PROTEIN PHOR"/>
    <property type="match status" value="1"/>
</dbReference>
<dbReference type="RefSeq" id="WP_303538230.1">
    <property type="nucleotide sequence ID" value="NZ_JAUOQI010000003.1"/>
</dbReference>
<evidence type="ECO:0000256" key="3">
    <source>
        <dbReference type="ARBA" id="ARBA00022553"/>
    </source>
</evidence>
<keyword evidence="5 8" id="KW-0418">Kinase</keyword>
<feature type="domain" description="Histidine kinase" evidence="7">
    <location>
        <begin position="180"/>
        <end position="390"/>
    </location>
</feature>
<dbReference type="SMART" id="SM00388">
    <property type="entry name" value="HisKA"/>
    <property type="match status" value="1"/>
</dbReference>
<evidence type="ECO:0000259" key="7">
    <source>
        <dbReference type="PROSITE" id="PS50109"/>
    </source>
</evidence>
<protein>
    <recommendedName>
        <fullName evidence="2">histidine kinase</fullName>
        <ecNumber evidence="2">2.7.13.3</ecNumber>
    </recommendedName>
</protein>
<dbReference type="AlphaFoldDB" id="A0AAW7Z0G9"/>
<dbReference type="Pfam" id="PF02518">
    <property type="entry name" value="HATPase_c"/>
    <property type="match status" value="1"/>
</dbReference>
<evidence type="ECO:0000256" key="4">
    <source>
        <dbReference type="ARBA" id="ARBA00022679"/>
    </source>
</evidence>
<dbReference type="SUPFAM" id="SSF55874">
    <property type="entry name" value="ATPase domain of HSP90 chaperone/DNA topoisomerase II/histidine kinase"/>
    <property type="match status" value="1"/>
</dbReference>
<dbReference type="GO" id="GO:0000155">
    <property type="term" value="F:phosphorelay sensor kinase activity"/>
    <property type="evidence" value="ECO:0007669"/>
    <property type="project" value="InterPro"/>
</dbReference>
<dbReference type="PANTHER" id="PTHR45453">
    <property type="entry name" value="PHOSPHATE REGULON SENSOR PROTEIN PHOR"/>
    <property type="match status" value="1"/>
</dbReference>
<dbReference type="InterPro" id="IPR036097">
    <property type="entry name" value="HisK_dim/P_sf"/>
</dbReference>
<keyword evidence="4" id="KW-0808">Transferase</keyword>
<dbReference type="Proteomes" id="UP001170717">
    <property type="component" value="Unassembled WGS sequence"/>
</dbReference>
<name>A0AAW7Z0G9_9ALTE</name>
<dbReference type="SUPFAM" id="SSF47384">
    <property type="entry name" value="Homodimeric domain of signal transducing histidine kinase"/>
    <property type="match status" value="1"/>
</dbReference>
<proteinExistence type="predicted"/>
<dbReference type="EC" id="2.7.13.3" evidence="2"/>
<dbReference type="EMBL" id="JAUOQI010000003">
    <property type="protein sequence ID" value="MDO6576954.1"/>
    <property type="molecule type" value="Genomic_DNA"/>
</dbReference>
<evidence type="ECO:0000313" key="8">
    <source>
        <dbReference type="EMBL" id="MDO6576954.1"/>
    </source>
</evidence>
<dbReference type="SUPFAM" id="SSF55781">
    <property type="entry name" value="GAF domain-like"/>
    <property type="match status" value="1"/>
</dbReference>
<dbReference type="GO" id="GO:0005886">
    <property type="term" value="C:plasma membrane"/>
    <property type="evidence" value="ECO:0007669"/>
    <property type="project" value="TreeGrafter"/>
</dbReference>
<keyword evidence="6" id="KW-0902">Two-component regulatory system</keyword>
<gene>
    <name evidence="8" type="ORF">Q4527_06090</name>
</gene>
<dbReference type="Gene3D" id="1.10.287.130">
    <property type="match status" value="1"/>
</dbReference>
<comment type="caution">
    <text evidence="8">The sequence shown here is derived from an EMBL/GenBank/DDBJ whole genome shotgun (WGS) entry which is preliminary data.</text>
</comment>
<evidence type="ECO:0000256" key="6">
    <source>
        <dbReference type="ARBA" id="ARBA00023012"/>
    </source>
</evidence>
<dbReference type="InterPro" id="IPR003661">
    <property type="entry name" value="HisK_dim/P_dom"/>
</dbReference>
<evidence type="ECO:0000256" key="2">
    <source>
        <dbReference type="ARBA" id="ARBA00012438"/>
    </source>
</evidence>
<evidence type="ECO:0000256" key="5">
    <source>
        <dbReference type="ARBA" id="ARBA00022777"/>
    </source>
</evidence>
<dbReference type="InterPro" id="IPR050351">
    <property type="entry name" value="BphY/WalK/GraS-like"/>
</dbReference>
<dbReference type="Pfam" id="PF00512">
    <property type="entry name" value="HisKA"/>
    <property type="match status" value="1"/>
</dbReference>
<evidence type="ECO:0000313" key="9">
    <source>
        <dbReference type="Proteomes" id="UP001170717"/>
    </source>
</evidence>
<dbReference type="SMART" id="SM00387">
    <property type="entry name" value="HATPase_c"/>
    <property type="match status" value="1"/>
</dbReference>
<organism evidence="8 9">
    <name type="scientific">Alteromonas stellipolaris</name>
    <dbReference type="NCBI Taxonomy" id="233316"/>
    <lineage>
        <taxon>Bacteria</taxon>
        <taxon>Pseudomonadati</taxon>
        <taxon>Pseudomonadota</taxon>
        <taxon>Gammaproteobacteria</taxon>
        <taxon>Alteromonadales</taxon>
        <taxon>Alteromonadaceae</taxon>
        <taxon>Alteromonas/Salinimonas group</taxon>
        <taxon>Alteromonas</taxon>
    </lineage>
</organism>
<dbReference type="InterPro" id="IPR004358">
    <property type="entry name" value="Sig_transdc_His_kin-like_C"/>
</dbReference>
<dbReference type="GO" id="GO:0004721">
    <property type="term" value="F:phosphoprotein phosphatase activity"/>
    <property type="evidence" value="ECO:0007669"/>
    <property type="project" value="TreeGrafter"/>
</dbReference>
<comment type="catalytic activity">
    <reaction evidence="1">
        <text>ATP + protein L-histidine = ADP + protein N-phospho-L-histidine.</text>
        <dbReference type="EC" id="2.7.13.3"/>
    </reaction>
</comment>